<gene>
    <name evidence="1" type="ORF">H4R21_004296</name>
</gene>
<reference evidence="1" key="1">
    <citation type="submission" date="2022-07" db="EMBL/GenBank/DDBJ databases">
        <title>Phylogenomic reconstructions and comparative analyses of Kickxellomycotina fungi.</title>
        <authorList>
            <person name="Reynolds N.K."/>
            <person name="Stajich J.E."/>
            <person name="Barry K."/>
            <person name="Grigoriev I.V."/>
            <person name="Crous P."/>
            <person name="Smith M.E."/>
        </authorList>
    </citation>
    <scope>NUCLEOTIDE SEQUENCE</scope>
    <source>
        <strain evidence="1">BCRC 34780</strain>
    </source>
</reference>
<organism evidence="1 2">
    <name type="scientific">Coemansia helicoidea</name>
    <dbReference type="NCBI Taxonomy" id="1286919"/>
    <lineage>
        <taxon>Eukaryota</taxon>
        <taxon>Fungi</taxon>
        <taxon>Fungi incertae sedis</taxon>
        <taxon>Zoopagomycota</taxon>
        <taxon>Kickxellomycotina</taxon>
        <taxon>Kickxellomycetes</taxon>
        <taxon>Kickxellales</taxon>
        <taxon>Kickxellaceae</taxon>
        <taxon>Coemansia</taxon>
    </lineage>
</organism>
<proteinExistence type="predicted"/>
<comment type="caution">
    <text evidence="1">The sequence shown here is derived from an EMBL/GenBank/DDBJ whole genome shotgun (WGS) entry which is preliminary data.</text>
</comment>
<accession>A0ACC1KYN7</accession>
<protein>
    <submittedName>
        <fullName evidence="1">Uncharacterized protein</fullName>
    </submittedName>
</protein>
<dbReference type="Proteomes" id="UP001140087">
    <property type="component" value="Unassembled WGS sequence"/>
</dbReference>
<name>A0ACC1KYN7_9FUNG</name>
<sequence>MDKDRFRELLQSFEQLSVKPEAGGQAEFDGDRPADDVAEGGCGGPAAFDVERFLDAVRENGTSFPELEATHPPPDAAEFRPSAALTEAAGAAVADVYAQQQLHAAARFRLLAGLAARMWMQVDGLARDRAAPKAVRAGLAELKANLVAVCSANLVEAGQMEAQAARAPSSPGGPLSGEPAHVLPPADAAVAGEPALGARICEFASAWPAVTGDPWVLQTVAEGVRFEFSADPEHADPSKPEPEPEYSAEERAAIEKVIR</sequence>
<keyword evidence="2" id="KW-1185">Reference proteome</keyword>
<feature type="non-terminal residue" evidence="1">
    <location>
        <position position="259"/>
    </location>
</feature>
<evidence type="ECO:0000313" key="1">
    <source>
        <dbReference type="EMBL" id="KAJ2797502.1"/>
    </source>
</evidence>
<evidence type="ECO:0000313" key="2">
    <source>
        <dbReference type="Proteomes" id="UP001140087"/>
    </source>
</evidence>
<dbReference type="EMBL" id="JANBUN010001584">
    <property type="protein sequence ID" value="KAJ2797502.1"/>
    <property type="molecule type" value="Genomic_DNA"/>
</dbReference>